<keyword evidence="3" id="KW-0677">Repeat</keyword>
<dbReference type="CDD" id="cd00200">
    <property type="entry name" value="WD40"/>
    <property type="match status" value="1"/>
</dbReference>
<dbReference type="PANTHER" id="PTHR44090">
    <property type="entry name" value="WD REPEAT-CONTAINING PROTEIN 61"/>
    <property type="match status" value="1"/>
</dbReference>
<dbReference type="InterPro" id="IPR000009">
    <property type="entry name" value="PP2A_PR55"/>
</dbReference>
<dbReference type="Pfam" id="PF00400">
    <property type="entry name" value="WD40"/>
    <property type="match status" value="7"/>
</dbReference>
<evidence type="ECO:0000256" key="4">
    <source>
        <dbReference type="PROSITE-ProRule" id="PRU00221"/>
    </source>
</evidence>
<dbReference type="PANTHER" id="PTHR44090:SF1">
    <property type="entry name" value="SUPERKILLER COMPLEX PROTEIN 8"/>
    <property type="match status" value="1"/>
</dbReference>
<evidence type="ECO:0008006" key="6">
    <source>
        <dbReference type="Google" id="ProtNLM"/>
    </source>
</evidence>
<dbReference type="InterPro" id="IPR019775">
    <property type="entry name" value="WD40_repeat_CS"/>
</dbReference>
<organism evidence="5">
    <name type="scientific">Aplanochytrium stocchinoi</name>
    <dbReference type="NCBI Taxonomy" id="215587"/>
    <lineage>
        <taxon>Eukaryota</taxon>
        <taxon>Sar</taxon>
        <taxon>Stramenopiles</taxon>
        <taxon>Bigyra</taxon>
        <taxon>Labyrinthulomycetes</taxon>
        <taxon>Thraustochytrida</taxon>
        <taxon>Thraustochytriidae</taxon>
        <taxon>Aplanochytrium</taxon>
    </lineage>
</organism>
<evidence type="ECO:0000313" key="5">
    <source>
        <dbReference type="EMBL" id="CAE0444402.1"/>
    </source>
</evidence>
<evidence type="ECO:0000256" key="1">
    <source>
        <dbReference type="ARBA" id="ARBA00008259"/>
    </source>
</evidence>
<reference evidence="5" key="1">
    <citation type="submission" date="2021-01" db="EMBL/GenBank/DDBJ databases">
        <authorList>
            <person name="Corre E."/>
            <person name="Pelletier E."/>
            <person name="Niang G."/>
            <person name="Scheremetjew M."/>
            <person name="Finn R."/>
            <person name="Kale V."/>
            <person name="Holt S."/>
            <person name="Cochrane G."/>
            <person name="Meng A."/>
            <person name="Brown T."/>
            <person name="Cohen L."/>
        </authorList>
    </citation>
    <scope>NUCLEOTIDE SEQUENCE</scope>
    <source>
        <strain evidence="5">GSBS06</strain>
    </source>
</reference>
<dbReference type="PROSITE" id="PS00678">
    <property type="entry name" value="WD_REPEATS_1"/>
    <property type="match status" value="1"/>
</dbReference>
<dbReference type="InterPro" id="IPR051510">
    <property type="entry name" value="SKI8"/>
</dbReference>
<dbReference type="AlphaFoldDB" id="A0A7S3PMN2"/>
<name>A0A7S3PMN2_9STRA</name>
<dbReference type="EMBL" id="HBIN01018951">
    <property type="protein sequence ID" value="CAE0444402.1"/>
    <property type="molecule type" value="Transcribed_RNA"/>
</dbReference>
<dbReference type="Gene3D" id="2.130.10.10">
    <property type="entry name" value="YVTN repeat-like/Quinoprotein amine dehydrogenase"/>
    <property type="match status" value="1"/>
</dbReference>
<dbReference type="GO" id="GO:0000159">
    <property type="term" value="C:protein phosphatase type 2A complex"/>
    <property type="evidence" value="ECO:0007669"/>
    <property type="project" value="InterPro"/>
</dbReference>
<feature type="repeat" description="WD" evidence="4">
    <location>
        <begin position="190"/>
        <end position="231"/>
    </location>
</feature>
<dbReference type="PRINTS" id="PR00600">
    <property type="entry name" value="PP2APR55"/>
</dbReference>
<feature type="repeat" description="WD" evidence="4">
    <location>
        <begin position="274"/>
        <end position="308"/>
    </location>
</feature>
<evidence type="ECO:0000256" key="2">
    <source>
        <dbReference type="ARBA" id="ARBA00022574"/>
    </source>
</evidence>
<dbReference type="GO" id="GO:0016593">
    <property type="term" value="C:Cdc73/Paf1 complex"/>
    <property type="evidence" value="ECO:0007669"/>
    <property type="project" value="TreeGrafter"/>
</dbReference>
<dbReference type="PRINTS" id="PR00320">
    <property type="entry name" value="GPROTEINBRPT"/>
</dbReference>
<keyword evidence="2 4" id="KW-0853">WD repeat</keyword>
<dbReference type="PROSITE" id="PS50082">
    <property type="entry name" value="WD_REPEATS_2"/>
    <property type="match status" value="5"/>
</dbReference>
<proteinExistence type="inferred from homology"/>
<dbReference type="InterPro" id="IPR001680">
    <property type="entry name" value="WD40_rpt"/>
</dbReference>
<dbReference type="SUPFAM" id="SSF50978">
    <property type="entry name" value="WD40 repeat-like"/>
    <property type="match status" value="1"/>
</dbReference>
<comment type="similarity">
    <text evidence="1">Belongs to the phosphatase 2A regulatory subunit B family.</text>
</comment>
<accession>A0A7S3PMN2</accession>
<evidence type="ECO:0000256" key="3">
    <source>
        <dbReference type="ARBA" id="ARBA00022737"/>
    </source>
</evidence>
<dbReference type="PROSITE" id="PS50294">
    <property type="entry name" value="WD_REPEATS_REGION"/>
    <property type="match status" value="4"/>
</dbReference>
<feature type="repeat" description="WD" evidence="4">
    <location>
        <begin position="9"/>
        <end position="46"/>
    </location>
</feature>
<protein>
    <recommendedName>
        <fullName evidence="6">Anaphase-promoting complex subunit 4 WD40 domain-containing protein</fullName>
    </recommendedName>
</protein>
<dbReference type="InterPro" id="IPR036322">
    <property type="entry name" value="WD40_repeat_dom_sf"/>
</dbReference>
<dbReference type="InterPro" id="IPR015943">
    <property type="entry name" value="WD40/YVTN_repeat-like_dom_sf"/>
</dbReference>
<dbReference type="InterPro" id="IPR020472">
    <property type="entry name" value="WD40_PAC1"/>
</dbReference>
<feature type="repeat" description="WD" evidence="4">
    <location>
        <begin position="63"/>
        <end position="104"/>
    </location>
</feature>
<gene>
    <name evidence="5" type="ORF">ASTO00021_LOCUS14454</name>
</gene>
<sequence length="308" mass="33633">MVSQITRISKAHGDSIWCVVWAGNGSDNENEFVTGSVDGTVKIWTIAALGNPEKEKVSCTETFSEQSMGIISVATSDKSPYLVTSSMDSHLRIWDLQKREFIKSIDCGAIECWTLAFHPSGEKVATGTHTGAVNVWSVEEKSAGELITTLETKGGFALSLAYNSTGTMLAVGDKDGNVYIFEHERLVHTLQAHAMAIRSLCFSVDDSMLLTASDDTTVNIYDAQSKDQIGTVKGHSSWVMSVACSPDGKYFATASSDKRVRIWDLKQRSCLQTFESHTDQVFMVAFNRQGNRLVSVGGEGDIQLYSVT</sequence>
<feature type="repeat" description="WD" evidence="4">
    <location>
        <begin position="232"/>
        <end position="273"/>
    </location>
</feature>
<dbReference type="GO" id="GO:0019888">
    <property type="term" value="F:protein phosphatase regulator activity"/>
    <property type="evidence" value="ECO:0007669"/>
    <property type="project" value="InterPro"/>
</dbReference>
<dbReference type="SMART" id="SM00320">
    <property type="entry name" value="WD40"/>
    <property type="match status" value="7"/>
</dbReference>